<evidence type="ECO:0000256" key="7">
    <source>
        <dbReference type="RuleBase" id="RU003345"/>
    </source>
</evidence>
<evidence type="ECO:0000256" key="6">
    <source>
        <dbReference type="PROSITE-ProRule" id="PRU10007"/>
    </source>
</evidence>
<dbReference type="GO" id="GO:0005737">
    <property type="term" value="C:cytoplasm"/>
    <property type="evidence" value="ECO:0007669"/>
    <property type="project" value="TreeGrafter"/>
</dbReference>
<evidence type="ECO:0000256" key="2">
    <source>
        <dbReference type="ARBA" id="ARBA00023002"/>
    </source>
</evidence>
<evidence type="ECO:0000256" key="1">
    <source>
        <dbReference type="ARBA" id="ARBA00009986"/>
    </source>
</evidence>
<dbReference type="PANTHER" id="PTHR43570">
    <property type="entry name" value="ALDEHYDE DEHYDROGENASE"/>
    <property type="match status" value="1"/>
</dbReference>
<dbReference type="CDD" id="cd07087">
    <property type="entry name" value="ALDH_F3-13-14_CALDH-like"/>
    <property type="match status" value="1"/>
</dbReference>
<dbReference type="InterPro" id="IPR016161">
    <property type="entry name" value="Ald_DH/histidinol_DH"/>
</dbReference>
<dbReference type="SUPFAM" id="SSF53720">
    <property type="entry name" value="ALDH-like"/>
    <property type="match status" value="1"/>
</dbReference>
<keyword evidence="10" id="KW-1185">Reference proteome</keyword>
<dbReference type="InterPro" id="IPR015590">
    <property type="entry name" value="Aldehyde_DH_dom"/>
</dbReference>
<evidence type="ECO:0000256" key="4">
    <source>
        <dbReference type="PIRNR" id="PIRNR036492"/>
    </source>
</evidence>
<evidence type="ECO:0000256" key="5">
    <source>
        <dbReference type="PIRSR" id="PIRSR036492-1"/>
    </source>
</evidence>
<proteinExistence type="inferred from homology"/>
<keyword evidence="2 4" id="KW-0560">Oxidoreductase</keyword>
<feature type="active site" evidence="5">
    <location>
        <position position="259"/>
    </location>
</feature>
<dbReference type="InterPro" id="IPR016162">
    <property type="entry name" value="Ald_DH_N"/>
</dbReference>
<feature type="active site" evidence="5 6">
    <location>
        <position position="225"/>
    </location>
</feature>
<dbReference type="GO" id="GO:0004029">
    <property type="term" value="F:aldehyde dehydrogenase (NAD+) activity"/>
    <property type="evidence" value="ECO:0007669"/>
    <property type="project" value="TreeGrafter"/>
</dbReference>
<dbReference type="PIRSF" id="PIRSF036492">
    <property type="entry name" value="ALDH"/>
    <property type="match status" value="1"/>
</dbReference>
<dbReference type="Gene3D" id="3.40.309.10">
    <property type="entry name" value="Aldehyde Dehydrogenase, Chain A, domain 2"/>
    <property type="match status" value="1"/>
</dbReference>
<dbReference type="FunFam" id="3.40.605.10:FF:000004">
    <property type="entry name" value="Aldehyde dehydrogenase"/>
    <property type="match status" value="1"/>
</dbReference>
<dbReference type="PROSITE" id="PS00687">
    <property type="entry name" value="ALDEHYDE_DEHYDR_GLU"/>
    <property type="match status" value="1"/>
</dbReference>
<organism evidence="9 10">
    <name type="scientific">Gordonia jinhuaensis</name>
    <dbReference type="NCBI Taxonomy" id="1517702"/>
    <lineage>
        <taxon>Bacteria</taxon>
        <taxon>Bacillati</taxon>
        <taxon>Actinomycetota</taxon>
        <taxon>Actinomycetes</taxon>
        <taxon>Mycobacteriales</taxon>
        <taxon>Gordoniaceae</taxon>
        <taxon>Gordonia</taxon>
    </lineage>
</organism>
<evidence type="ECO:0000259" key="8">
    <source>
        <dbReference type="Pfam" id="PF00171"/>
    </source>
</evidence>
<dbReference type="Proteomes" id="UP000621454">
    <property type="component" value="Unassembled WGS sequence"/>
</dbReference>
<name>A0A916T2B4_9ACTN</name>
<accession>A0A916T2B4</accession>
<dbReference type="PANTHER" id="PTHR43570:SF16">
    <property type="entry name" value="ALDEHYDE DEHYDROGENASE TYPE III, ISOFORM Q"/>
    <property type="match status" value="1"/>
</dbReference>
<reference evidence="9" key="1">
    <citation type="journal article" date="2014" name="Int. J. Syst. Evol. Microbiol.">
        <title>Complete genome sequence of Corynebacterium casei LMG S-19264T (=DSM 44701T), isolated from a smear-ripened cheese.</title>
        <authorList>
            <consortium name="US DOE Joint Genome Institute (JGI-PGF)"/>
            <person name="Walter F."/>
            <person name="Albersmeier A."/>
            <person name="Kalinowski J."/>
            <person name="Ruckert C."/>
        </authorList>
    </citation>
    <scope>NUCLEOTIDE SEQUENCE</scope>
    <source>
        <strain evidence="9">CGMCC 1.12827</strain>
    </source>
</reference>
<comment type="similarity">
    <text evidence="1 4 7">Belongs to the aldehyde dehydrogenase family.</text>
</comment>
<sequence length="469" mass="50349">MVTPVAPVEATPTPEHAFGPADMEGLRLVQNSGRTRGVAWRRAQLAAIEQMIADHEDEFVAAIAADLGRDGFDAYLGDLAVTRSEAAYARKRLRWWMRRRPVALPLNQLPGRAWVQYEPKGVVLVIGPWNYPVQLTLAPLIAALSAGNCVVVKPSELAPASSAVMARLIPQYLDPTAIRVVEGDGGVTQALLGLGFDHVLFTGGTEIGRKILAGAAPTLTPATLELGGKSPAYVAADADIEVTARRIVWTKLLNSGQTCIAPDYILADPSIVGELITALQSTIDTFLAGADAGRQIVNARQFDRIRGYLESTTGTIVLGGTSDRQRLTIDPTIVVSPAPDDDLMTQEIFGPVLPILTVDSPEDAIAFVNSRPKPLALYVFTESRALGRRMIDVIPAGGAVINHAIMHCLVPQLPFGGIGASGMGAYHGRWGFEELSHRKAVLAKPSTPDLSLLYPPYSARDIRILRKLL</sequence>
<dbReference type="FunFam" id="3.40.309.10:FF:000003">
    <property type="entry name" value="Aldehyde dehydrogenase"/>
    <property type="match status" value="1"/>
</dbReference>
<dbReference type="PROSITE" id="PS00070">
    <property type="entry name" value="ALDEHYDE_DEHYDR_CYS"/>
    <property type="match status" value="1"/>
</dbReference>
<dbReference type="InterPro" id="IPR016160">
    <property type="entry name" value="Ald_DH_CS_CYS"/>
</dbReference>
<comment type="caution">
    <text evidence="9">The sequence shown here is derived from an EMBL/GenBank/DDBJ whole genome shotgun (WGS) entry which is preliminary data.</text>
</comment>
<evidence type="ECO:0000256" key="3">
    <source>
        <dbReference type="ARBA" id="ARBA00023027"/>
    </source>
</evidence>
<feature type="domain" description="Aldehyde dehydrogenase" evidence="8">
    <location>
        <begin position="38"/>
        <end position="441"/>
    </location>
</feature>
<reference evidence="9" key="2">
    <citation type="submission" date="2020-09" db="EMBL/GenBank/DDBJ databases">
        <authorList>
            <person name="Sun Q."/>
            <person name="Zhou Y."/>
        </authorList>
    </citation>
    <scope>NUCLEOTIDE SEQUENCE</scope>
    <source>
        <strain evidence="9">CGMCC 1.12827</strain>
    </source>
</reference>
<dbReference type="Gene3D" id="3.40.605.10">
    <property type="entry name" value="Aldehyde Dehydrogenase, Chain A, domain 1"/>
    <property type="match status" value="1"/>
</dbReference>
<dbReference type="AlphaFoldDB" id="A0A916T2B4"/>
<dbReference type="InterPro" id="IPR029510">
    <property type="entry name" value="Ald_DH_CS_GLU"/>
</dbReference>
<dbReference type="GO" id="GO:0006081">
    <property type="term" value="P:aldehyde metabolic process"/>
    <property type="evidence" value="ECO:0007669"/>
    <property type="project" value="InterPro"/>
</dbReference>
<gene>
    <name evidence="9" type="ORF">GCM10011489_11440</name>
</gene>
<evidence type="ECO:0000313" key="9">
    <source>
        <dbReference type="EMBL" id="GGB24921.1"/>
    </source>
</evidence>
<protein>
    <recommendedName>
        <fullName evidence="4">Aldehyde dehydrogenase</fullName>
    </recommendedName>
</protein>
<dbReference type="RefSeq" id="WP_188585617.1">
    <property type="nucleotide sequence ID" value="NZ_BMGC01000005.1"/>
</dbReference>
<dbReference type="EMBL" id="BMGC01000005">
    <property type="protein sequence ID" value="GGB24921.1"/>
    <property type="molecule type" value="Genomic_DNA"/>
</dbReference>
<dbReference type="InterPro" id="IPR012394">
    <property type="entry name" value="Aldehyde_DH_NAD(P)"/>
</dbReference>
<evidence type="ECO:0000313" key="10">
    <source>
        <dbReference type="Proteomes" id="UP000621454"/>
    </source>
</evidence>
<dbReference type="Pfam" id="PF00171">
    <property type="entry name" value="Aldedh"/>
    <property type="match status" value="1"/>
</dbReference>
<keyword evidence="3" id="KW-0520">NAD</keyword>
<dbReference type="InterPro" id="IPR016163">
    <property type="entry name" value="Ald_DH_C"/>
</dbReference>